<evidence type="ECO:0000256" key="2">
    <source>
        <dbReference type="SAM" id="MobiDB-lite"/>
    </source>
</evidence>
<feature type="compositionally biased region" description="Low complexity" evidence="2">
    <location>
        <begin position="15"/>
        <end position="30"/>
    </location>
</feature>
<feature type="compositionally biased region" description="Low complexity" evidence="2">
    <location>
        <begin position="409"/>
        <end position="422"/>
    </location>
</feature>
<feature type="coiled-coil region" evidence="1">
    <location>
        <begin position="304"/>
        <end position="352"/>
    </location>
</feature>
<dbReference type="AlphaFoldDB" id="A0A2V1DC45"/>
<evidence type="ECO:0000313" key="3">
    <source>
        <dbReference type="EMBL" id="PVH95545.1"/>
    </source>
</evidence>
<dbReference type="Proteomes" id="UP000244855">
    <property type="component" value="Unassembled WGS sequence"/>
</dbReference>
<dbReference type="OrthoDB" id="3799965at2759"/>
<reference evidence="3 4" key="1">
    <citation type="journal article" date="2018" name="Sci. Rep.">
        <title>Comparative genomics provides insights into the lifestyle and reveals functional heterogeneity of dark septate endophytic fungi.</title>
        <authorList>
            <person name="Knapp D.G."/>
            <person name="Nemeth J.B."/>
            <person name="Barry K."/>
            <person name="Hainaut M."/>
            <person name="Henrissat B."/>
            <person name="Johnson J."/>
            <person name="Kuo A."/>
            <person name="Lim J.H.P."/>
            <person name="Lipzen A."/>
            <person name="Nolan M."/>
            <person name="Ohm R.A."/>
            <person name="Tamas L."/>
            <person name="Grigoriev I.V."/>
            <person name="Spatafora J.W."/>
            <person name="Nagy L.G."/>
            <person name="Kovacs G.M."/>
        </authorList>
    </citation>
    <scope>NUCLEOTIDE SEQUENCE [LARGE SCALE GENOMIC DNA]</scope>
    <source>
        <strain evidence="3 4">DSE2036</strain>
    </source>
</reference>
<feature type="compositionally biased region" description="Basic and acidic residues" evidence="2">
    <location>
        <begin position="616"/>
        <end position="637"/>
    </location>
</feature>
<keyword evidence="4" id="KW-1185">Reference proteome</keyword>
<evidence type="ECO:0000256" key="1">
    <source>
        <dbReference type="SAM" id="Coils"/>
    </source>
</evidence>
<evidence type="ECO:0000313" key="4">
    <source>
        <dbReference type="Proteomes" id="UP000244855"/>
    </source>
</evidence>
<keyword evidence="1" id="KW-0175">Coiled coil</keyword>
<name>A0A2V1DC45_9PLEO</name>
<accession>A0A2V1DC45</accession>
<feature type="compositionally biased region" description="Low complexity" evidence="2">
    <location>
        <begin position="601"/>
        <end position="614"/>
    </location>
</feature>
<feature type="compositionally biased region" description="Polar residues" evidence="2">
    <location>
        <begin position="47"/>
        <end position="59"/>
    </location>
</feature>
<gene>
    <name evidence="3" type="ORF">DM02DRAFT_147536</name>
</gene>
<feature type="compositionally biased region" description="Acidic residues" evidence="2">
    <location>
        <begin position="708"/>
        <end position="729"/>
    </location>
</feature>
<dbReference type="EMBL" id="KZ805492">
    <property type="protein sequence ID" value="PVH95545.1"/>
    <property type="molecule type" value="Genomic_DNA"/>
</dbReference>
<organism evidence="3 4">
    <name type="scientific">Periconia macrospinosa</name>
    <dbReference type="NCBI Taxonomy" id="97972"/>
    <lineage>
        <taxon>Eukaryota</taxon>
        <taxon>Fungi</taxon>
        <taxon>Dikarya</taxon>
        <taxon>Ascomycota</taxon>
        <taxon>Pezizomycotina</taxon>
        <taxon>Dothideomycetes</taxon>
        <taxon>Pleosporomycetidae</taxon>
        <taxon>Pleosporales</taxon>
        <taxon>Massarineae</taxon>
        <taxon>Periconiaceae</taxon>
        <taxon>Periconia</taxon>
    </lineage>
</organism>
<protein>
    <submittedName>
        <fullName evidence="3">Uncharacterized protein</fullName>
    </submittedName>
</protein>
<feature type="region of interest" description="Disordered" evidence="2">
    <location>
        <begin position="595"/>
        <end position="641"/>
    </location>
</feature>
<sequence>MARPTVSTIAPADQATGSGSGSTTGTAASARKPRQSRTSLFRFPEAETQTQTVSGSQDPSRAIPSVRFAKYDKRPSLLVRDVRGQPRTDPDALTNTEHIDLELGGARLEVLLEERVHCRLTLPENLYWIQLIEEDGTQYIQVGQDELRTDNDFFAPEEFDSLKDVVIGTPEKFLAHVTEFPEDWHINVISLLLTLRNVATAAHHGLLHDDGAQPVSAKDFATQAARISDLEKALKKEKALREKGKDRAANHDDCTDRYQEMRRERDEESARADDLQGRLQAAYQAHDATRLKLAQEEKEATFFKSKYDEEYDRAEQYRNDVNEQEGIVESLRHQLQQQALEHKREVDKLTAKINAYEPSFRRYDSILRNEPRERLERGASARIVSTPPLNSVEEPFVPRRTVRPHEPYIPRSSPAPSPSHLSAHTQGTSSGGSKSKVPDIDKFSGADDEDYDKWKQMAKYKCDTLEFEQERIAYLLKFITGDAWSLVRDIKAVNHSEYFDRLDEFYGHTSADKISDALNQLTDPDAPLKQKPTESFAQWRVRFMAAASLVSLPDDALIKYAFKFMHSTIANATNIKRSNSDNLAQVLKIAQELDRDRQSYSTTKSKPTKPSTKSFPVKETKRVSFADQRSKKTDSMRRTMNARTDQERKILKELKLCFRCGSDQHQMRDSDAPCKDKPPVPGYKIPALSARLAAVDIDYDDNYRFDSDEGQEADAASEEDSETDEEEDF</sequence>
<feature type="region of interest" description="Disordered" evidence="2">
    <location>
        <begin position="702"/>
        <end position="729"/>
    </location>
</feature>
<feature type="region of interest" description="Disordered" evidence="2">
    <location>
        <begin position="1"/>
        <end position="62"/>
    </location>
</feature>
<feature type="region of interest" description="Disordered" evidence="2">
    <location>
        <begin position="241"/>
        <end position="275"/>
    </location>
</feature>
<feature type="region of interest" description="Disordered" evidence="2">
    <location>
        <begin position="389"/>
        <end position="444"/>
    </location>
</feature>
<proteinExistence type="predicted"/>